<dbReference type="InterPro" id="IPR017441">
    <property type="entry name" value="Protein_kinase_ATP_BS"/>
</dbReference>
<keyword evidence="7" id="KW-0472">Membrane</keyword>
<keyword evidence="7" id="KW-0812">Transmembrane</keyword>
<dbReference type="CDD" id="cd14014">
    <property type="entry name" value="STKc_PknB_like"/>
    <property type="match status" value="1"/>
</dbReference>
<keyword evidence="9" id="KW-0723">Serine/threonine-protein kinase</keyword>
<dbReference type="EMBL" id="LNSV01000002">
    <property type="protein sequence ID" value="KUH40564.1"/>
    <property type="molecule type" value="Genomic_DNA"/>
</dbReference>
<evidence type="ECO:0000313" key="10">
    <source>
        <dbReference type="Proteomes" id="UP000054011"/>
    </source>
</evidence>
<keyword evidence="7" id="KW-1133">Transmembrane helix</keyword>
<dbReference type="Proteomes" id="UP000054011">
    <property type="component" value="Unassembled WGS sequence"/>
</dbReference>
<dbReference type="InterPro" id="IPR008271">
    <property type="entry name" value="Ser/Thr_kinase_AS"/>
</dbReference>
<keyword evidence="4 5" id="KW-0067">ATP-binding</keyword>
<feature type="compositionally biased region" description="Low complexity" evidence="6">
    <location>
        <begin position="346"/>
        <end position="357"/>
    </location>
</feature>
<keyword evidence="3 9" id="KW-0418">Kinase</keyword>
<sequence length="639" mass="64617">MSGGPHHGGTVFQPLEEDDPRSVAGYRLAARLGAGGMGKVYLSYTPGGRPVAIKVIRPDFAQDAEFRRRFAQEVQSAQRVQGLYTAPVIDADTDAREPWLATAYVPGPSLADAVQKHGPMPVDTVLLLVAGIAEALQVIHGAGIVHRDLKPGNVLLASDGPRVIDFGIARAADATSLTSSGVTIGTPAFMAPEQAAGSTVTPATDVFALGQVAAYAALGSPAFGEGTSHGVLYRIVHEEPSLDGLPEQLRELTTRCLAKDPAERPSVAEVLSLCHRASDQTALRRPEEWLPGAVAADITTRAAAPAPAAATTPPPPATPPGAAATAHAGRPGQSVQPGQGMGGGAAPTHPATAHAAPSAPPQGFGPPQTVGPGHQPTPPPQHHTPPPHPYTHPVVTGGPYGPDGTGPTPPVQPKRTSRAGLIAVAAIVAFAVAGGATAYALLKDRGDGGDRAQGGDRVSTAPGTPSASTGTGTVGEGDQTGDGTGTGADAGADGSAAPDGGTTGGAPAAPPAPVEYQGIDLTSGYELALVDHPVKPKKEGGDLHYGVSGISTSSGGGGRLVLLRTGQEGSLDTCLKETRYANFIDDDQLTRGSRVCLQNGAGDVALLTVKGFSPESDPSDYISLDLTVWRGAMDGEQSS</sequence>
<dbReference type="Pfam" id="PF00069">
    <property type="entry name" value="Pkinase"/>
    <property type="match status" value="1"/>
</dbReference>
<feature type="compositionally biased region" description="Gly residues" evidence="6">
    <location>
        <begin position="472"/>
        <end position="488"/>
    </location>
</feature>
<dbReference type="PANTHER" id="PTHR43289">
    <property type="entry name" value="MITOGEN-ACTIVATED PROTEIN KINASE KINASE KINASE 20-RELATED"/>
    <property type="match status" value="1"/>
</dbReference>
<dbReference type="OrthoDB" id="9762169at2"/>
<evidence type="ECO:0000256" key="6">
    <source>
        <dbReference type="SAM" id="MobiDB-lite"/>
    </source>
</evidence>
<evidence type="ECO:0000256" key="1">
    <source>
        <dbReference type="ARBA" id="ARBA00022679"/>
    </source>
</evidence>
<gene>
    <name evidence="9" type="ORF">ATE80_01375</name>
</gene>
<feature type="compositionally biased region" description="Pro residues" evidence="6">
    <location>
        <begin position="375"/>
        <end position="390"/>
    </location>
</feature>
<keyword evidence="2 5" id="KW-0547">Nucleotide-binding</keyword>
<evidence type="ECO:0000256" key="4">
    <source>
        <dbReference type="ARBA" id="ARBA00022840"/>
    </source>
</evidence>
<dbReference type="PROSITE" id="PS00107">
    <property type="entry name" value="PROTEIN_KINASE_ATP"/>
    <property type="match status" value="1"/>
</dbReference>
<feature type="compositionally biased region" description="Low complexity" evidence="6">
    <location>
        <begin position="320"/>
        <end position="338"/>
    </location>
</feature>
<name>A0A100YA83_9ACTN</name>
<organism evidence="9 10">
    <name type="scientific">Streptomyces kanasensis</name>
    <dbReference type="NCBI Taxonomy" id="936756"/>
    <lineage>
        <taxon>Bacteria</taxon>
        <taxon>Bacillati</taxon>
        <taxon>Actinomycetota</taxon>
        <taxon>Actinomycetes</taxon>
        <taxon>Kitasatosporales</taxon>
        <taxon>Streptomycetaceae</taxon>
        <taxon>Streptomyces</taxon>
    </lineage>
</organism>
<evidence type="ECO:0000256" key="5">
    <source>
        <dbReference type="PROSITE-ProRule" id="PRU10141"/>
    </source>
</evidence>
<evidence type="ECO:0000259" key="8">
    <source>
        <dbReference type="PROSITE" id="PS50011"/>
    </source>
</evidence>
<dbReference type="AlphaFoldDB" id="A0A100YA83"/>
<evidence type="ECO:0000313" key="9">
    <source>
        <dbReference type="EMBL" id="KUH40564.1"/>
    </source>
</evidence>
<dbReference type="GO" id="GO:0005524">
    <property type="term" value="F:ATP binding"/>
    <property type="evidence" value="ECO:0007669"/>
    <property type="project" value="UniProtKB-UniRule"/>
</dbReference>
<dbReference type="STRING" id="936756.ATE80_01375"/>
<evidence type="ECO:0000256" key="2">
    <source>
        <dbReference type="ARBA" id="ARBA00022741"/>
    </source>
</evidence>
<protein>
    <submittedName>
        <fullName evidence="9">Serine/threonine protein kinase</fullName>
    </submittedName>
</protein>
<feature type="region of interest" description="Disordered" evidence="6">
    <location>
        <begin position="446"/>
        <end position="515"/>
    </location>
</feature>
<dbReference type="PROSITE" id="PS50011">
    <property type="entry name" value="PROTEIN_KINASE_DOM"/>
    <property type="match status" value="1"/>
</dbReference>
<feature type="binding site" evidence="5">
    <location>
        <position position="54"/>
    </location>
    <ligand>
        <name>ATP</name>
        <dbReference type="ChEBI" id="CHEBI:30616"/>
    </ligand>
</feature>
<feature type="region of interest" description="Disordered" evidence="6">
    <location>
        <begin position="301"/>
        <end position="415"/>
    </location>
</feature>
<proteinExistence type="predicted"/>
<dbReference type="SUPFAM" id="SSF56112">
    <property type="entry name" value="Protein kinase-like (PK-like)"/>
    <property type="match status" value="1"/>
</dbReference>
<feature type="compositionally biased region" description="Low complexity" evidence="6">
    <location>
        <begin position="455"/>
        <end position="471"/>
    </location>
</feature>
<dbReference type="RefSeq" id="WP_058940220.1">
    <property type="nucleotide sequence ID" value="NZ_LNSV01000002.1"/>
</dbReference>
<reference evidence="9 10" key="1">
    <citation type="submission" date="2015-11" db="EMBL/GenBank/DDBJ databases">
        <title>Genome-wide analysis reveals the secondary metabolome in Streptomyces kanasensis ZX01.</title>
        <authorList>
            <person name="Zhang G."/>
            <person name="Han L."/>
            <person name="Feng J."/>
            <person name="Zhang X."/>
        </authorList>
    </citation>
    <scope>NUCLEOTIDE SEQUENCE [LARGE SCALE GENOMIC DNA]</scope>
    <source>
        <strain evidence="9 10">ZX01</strain>
    </source>
</reference>
<comment type="caution">
    <text evidence="9">The sequence shown here is derived from an EMBL/GenBank/DDBJ whole genome shotgun (WGS) entry which is preliminary data.</text>
</comment>
<keyword evidence="1" id="KW-0808">Transferase</keyword>
<evidence type="ECO:0000256" key="3">
    <source>
        <dbReference type="ARBA" id="ARBA00022777"/>
    </source>
</evidence>
<dbReference type="PANTHER" id="PTHR43289:SF34">
    <property type="entry name" value="SERINE_THREONINE-PROTEIN KINASE YBDM-RELATED"/>
    <property type="match status" value="1"/>
</dbReference>
<dbReference type="InterPro" id="IPR011009">
    <property type="entry name" value="Kinase-like_dom_sf"/>
</dbReference>
<keyword evidence="10" id="KW-1185">Reference proteome</keyword>
<dbReference type="PROSITE" id="PS00108">
    <property type="entry name" value="PROTEIN_KINASE_ST"/>
    <property type="match status" value="1"/>
</dbReference>
<dbReference type="InterPro" id="IPR000719">
    <property type="entry name" value="Prot_kinase_dom"/>
</dbReference>
<feature type="compositionally biased region" description="Low complexity" evidence="6">
    <location>
        <begin position="301"/>
        <end position="311"/>
    </location>
</feature>
<feature type="compositionally biased region" description="Low complexity" evidence="6">
    <location>
        <begin position="365"/>
        <end position="374"/>
    </location>
</feature>
<dbReference type="SMART" id="SM00220">
    <property type="entry name" value="S_TKc"/>
    <property type="match status" value="1"/>
</dbReference>
<feature type="compositionally biased region" description="Low complexity" evidence="6">
    <location>
        <begin position="489"/>
        <end position="500"/>
    </location>
</feature>
<evidence type="ECO:0000256" key="7">
    <source>
        <dbReference type="SAM" id="Phobius"/>
    </source>
</evidence>
<dbReference type="Gene3D" id="3.30.200.20">
    <property type="entry name" value="Phosphorylase Kinase, domain 1"/>
    <property type="match status" value="1"/>
</dbReference>
<dbReference type="Gene3D" id="1.10.510.10">
    <property type="entry name" value="Transferase(Phosphotransferase) domain 1"/>
    <property type="match status" value="1"/>
</dbReference>
<feature type="domain" description="Protein kinase" evidence="8">
    <location>
        <begin position="26"/>
        <end position="290"/>
    </location>
</feature>
<accession>A0A100YA83</accession>
<dbReference type="GO" id="GO:0004674">
    <property type="term" value="F:protein serine/threonine kinase activity"/>
    <property type="evidence" value="ECO:0007669"/>
    <property type="project" value="UniProtKB-KW"/>
</dbReference>
<feature type="transmembrane region" description="Helical" evidence="7">
    <location>
        <begin position="419"/>
        <end position="442"/>
    </location>
</feature>